<dbReference type="AlphaFoldDB" id="A0A507CU14"/>
<proteinExistence type="predicted"/>
<accession>A0A507CU14</accession>
<keyword evidence="1" id="KW-0732">Signal</keyword>
<feature type="signal peptide" evidence="1">
    <location>
        <begin position="1"/>
        <end position="20"/>
    </location>
</feature>
<keyword evidence="3" id="KW-1185">Reference proteome</keyword>
<feature type="chain" id="PRO_5021342260" evidence="1">
    <location>
        <begin position="21"/>
        <end position="86"/>
    </location>
</feature>
<dbReference type="VEuPathDB" id="FungiDB:SeMB42_g05059"/>
<reference evidence="2 3" key="1">
    <citation type="journal article" date="2019" name="Sci. Rep.">
        <title>Comparative genomics of chytrid fungi reveal insights into the obligate biotrophic and pathogenic lifestyle of Synchytrium endobioticum.</title>
        <authorList>
            <person name="van de Vossenberg B.T.L.H."/>
            <person name="Warris S."/>
            <person name="Nguyen H.D.T."/>
            <person name="van Gent-Pelzer M.P.E."/>
            <person name="Joly D.L."/>
            <person name="van de Geest H.C."/>
            <person name="Bonants P.J.M."/>
            <person name="Smith D.S."/>
            <person name="Levesque C.A."/>
            <person name="van der Lee T.A.J."/>
        </authorList>
    </citation>
    <scope>NUCLEOTIDE SEQUENCE [LARGE SCALE GENOMIC DNA]</scope>
    <source>
        <strain evidence="2 3">MB42</strain>
    </source>
</reference>
<name>A0A507CU14_9FUNG</name>
<dbReference type="Proteomes" id="UP000317494">
    <property type="component" value="Unassembled WGS sequence"/>
</dbReference>
<organism evidence="2 3">
    <name type="scientific">Synchytrium endobioticum</name>
    <dbReference type="NCBI Taxonomy" id="286115"/>
    <lineage>
        <taxon>Eukaryota</taxon>
        <taxon>Fungi</taxon>
        <taxon>Fungi incertae sedis</taxon>
        <taxon>Chytridiomycota</taxon>
        <taxon>Chytridiomycota incertae sedis</taxon>
        <taxon>Chytridiomycetes</taxon>
        <taxon>Synchytriales</taxon>
        <taxon>Synchytriaceae</taxon>
        <taxon>Synchytrium</taxon>
    </lineage>
</organism>
<evidence type="ECO:0000313" key="2">
    <source>
        <dbReference type="EMBL" id="TPX42626.1"/>
    </source>
</evidence>
<gene>
    <name evidence="2" type="ORF">SeMB42_g05059</name>
</gene>
<protein>
    <submittedName>
        <fullName evidence="2">Uncharacterized protein</fullName>
    </submittedName>
</protein>
<evidence type="ECO:0000256" key="1">
    <source>
        <dbReference type="SAM" id="SignalP"/>
    </source>
</evidence>
<comment type="caution">
    <text evidence="2">The sequence shown here is derived from an EMBL/GenBank/DDBJ whole genome shotgun (WGS) entry which is preliminary data.</text>
</comment>
<dbReference type="EMBL" id="QEAN01000226">
    <property type="protein sequence ID" value="TPX42626.1"/>
    <property type="molecule type" value="Genomic_DNA"/>
</dbReference>
<evidence type="ECO:0000313" key="3">
    <source>
        <dbReference type="Proteomes" id="UP000317494"/>
    </source>
</evidence>
<sequence length="86" mass="9705">MIAVRCMWVTLLIMINVVLSSPIPQDMQKLEPIEFFIPMPQENVLDAFQDQTDLMDANGDNRDADLPTLRITANRLSDVGCLCIIL</sequence>